<evidence type="ECO:0000313" key="3">
    <source>
        <dbReference type="Proteomes" id="UP001407347"/>
    </source>
</evidence>
<dbReference type="Gene3D" id="3.40.50.970">
    <property type="match status" value="1"/>
</dbReference>
<evidence type="ECO:0000313" key="2">
    <source>
        <dbReference type="EMBL" id="MEN3235970.1"/>
    </source>
</evidence>
<organism evidence="2 3">
    <name type="scientific">Methylobacterium ajmalii</name>
    <dbReference type="NCBI Taxonomy" id="2738439"/>
    <lineage>
        <taxon>Bacteria</taxon>
        <taxon>Pseudomonadati</taxon>
        <taxon>Pseudomonadota</taxon>
        <taxon>Alphaproteobacteria</taxon>
        <taxon>Hyphomicrobiales</taxon>
        <taxon>Methylobacteriaceae</taxon>
        <taxon>Methylobacterium</taxon>
    </lineage>
</organism>
<sequence length="293" mass="31650">MTGTEPRALADAIRFLSIDAIERVGEGHPGTPLGAADTVTALFTRYLKFLAREPLWFDRDRFVESNGHGSMLLYSLLHLSGYAGIGLDDIKRFRELGSPCEGHPEFAPAHGIETTTGPLGQGIANAAGMALAEAYLNRWLGPDIIDHRTYALVGDGCLQEGVGQEVISLAGHLRLGKLTFLWDDNQMTDDGAIELALSDDMAARFRLSHWHVQEVDGHDIEAVSAALLLAKADPRPSMIRCTTVIGRGLPGVEGTRAAHSARIPASLSEAARKALNWPHPAFEIPDEEGFRAA</sequence>
<comment type="caution">
    <text evidence="2">The sequence shown here is derived from an EMBL/GenBank/DDBJ whole genome shotgun (WGS) entry which is preliminary data.</text>
</comment>
<dbReference type="Pfam" id="PF00456">
    <property type="entry name" value="Transketolase_N"/>
    <property type="match status" value="1"/>
</dbReference>
<evidence type="ECO:0000259" key="1">
    <source>
        <dbReference type="Pfam" id="PF00456"/>
    </source>
</evidence>
<dbReference type="CDD" id="cd02012">
    <property type="entry name" value="TPP_TK"/>
    <property type="match status" value="1"/>
</dbReference>
<proteinExistence type="predicted"/>
<gene>
    <name evidence="2" type="ORF">PUR29_20640</name>
</gene>
<accession>A0ABU9ZYI9</accession>
<dbReference type="RefSeq" id="WP_346013158.1">
    <property type="nucleotide sequence ID" value="NZ_JAQYXP010000002.1"/>
</dbReference>
<protein>
    <recommendedName>
        <fullName evidence="1">Transketolase N-terminal domain-containing protein</fullName>
    </recommendedName>
</protein>
<dbReference type="EMBL" id="JAQYXP010000002">
    <property type="protein sequence ID" value="MEN3235970.1"/>
    <property type="molecule type" value="Genomic_DNA"/>
</dbReference>
<dbReference type="Proteomes" id="UP001407347">
    <property type="component" value="Unassembled WGS sequence"/>
</dbReference>
<dbReference type="PANTHER" id="PTHR43522:SF2">
    <property type="entry name" value="TRANSKETOLASE 1-RELATED"/>
    <property type="match status" value="1"/>
</dbReference>
<keyword evidence="3" id="KW-1185">Reference proteome</keyword>
<dbReference type="InterPro" id="IPR005474">
    <property type="entry name" value="Transketolase_N"/>
</dbReference>
<reference evidence="2 3" key="1">
    <citation type="journal article" date="2023" name="PLoS ONE">
        <title>Complete genome assembly of Hawai'i environmental nontuberculous mycobacteria reveals unexpected co-isolation with methylobacteria.</title>
        <authorList>
            <person name="Hendrix J."/>
            <person name="Epperson L.E."/>
            <person name="Tong E.I."/>
            <person name="Chan Y.L."/>
            <person name="Hasan N.A."/>
            <person name="Dawrs S.N."/>
            <person name="Norton G.J."/>
            <person name="Virdi R."/>
            <person name="Crooks J.L."/>
            <person name="Chan E.D."/>
            <person name="Honda J.R."/>
            <person name="Strong M."/>
        </authorList>
    </citation>
    <scope>NUCLEOTIDE SEQUENCE [LARGE SCALE GENOMIC DNA]</scope>
    <source>
        <strain evidence="2 3">NJH_HI04-1</strain>
    </source>
</reference>
<dbReference type="PANTHER" id="PTHR43522">
    <property type="entry name" value="TRANSKETOLASE"/>
    <property type="match status" value="1"/>
</dbReference>
<feature type="domain" description="Transketolase N-terminal" evidence="1">
    <location>
        <begin position="8"/>
        <end position="287"/>
    </location>
</feature>
<dbReference type="InterPro" id="IPR033247">
    <property type="entry name" value="Transketolase_fam"/>
</dbReference>
<dbReference type="InterPro" id="IPR029061">
    <property type="entry name" value="THDP-binding"/>
</dbReference>
<name>A0ABU9ZYI9_9HYPH</name>
<dbReference type="SUPFAM" id="SSF52518">
    <property type="entry name" value="Thiamin diphosphate-binding fold (THDP-binding)"/>
    <property type="match status" value="1"/>
</dbReference>